<feature type="repeat" description="Filamin" evidence="4">
    <location>
        <begin position="981"/>
        <end position="1076"/>
    </location>
</feature>
<dbReference type="SUPFAM" id="SSF47576">
    <property type="entry name" value="Calponin-homology domain, CH-domain"/>
    <property type="match status" value="2"/>
</dbReference>
<evidence type="ECO:0000259" key="6">
    <source>
        <dbReference type="PROSITE" id="PS50021"/>
    </source>
</evidence>
<feature type="compositionally biased region" description="Basic residues" evidence="5">
    <location>
        <begin position="1575"/>
        <end position="1584"/>
    </location>
</feature>
<dbReference type="SMART" id="SM00557">
    <property type="entry name" value="IG_FLMN"/>
    <property type="match status" value="10"/>
</dbReference>
<feature type="repeat" description="Filamin" evidence="4">
    <location>
        <begin position="312"/>
        <end position="428"/>
    </location>
</feature>
<feature type="repeat" description="Filamin" evidence="4">
    <location>
        <begin position="1168"/>
        <end position="1266"/>
    </location>
</feature>
<dbReference type="PANTHER" id="PTHR38537">
    <property type="entry name" value="JITTERBUG, ISOFORM N"/>
    <property type="match status" value="1"/>
</dbReference>
<dbReference type="InterPro" id="IPR036872">
    <property type="entry name" value="CH_dom_sf"/>
</dbReference>
<feature type="repeat" description="Filamin" evidence="4">
    <location>
        <begin position="723"/>
        <end position="799"/>
    </location>
</feature>
<dbReference type="InterPro" id="IPR044801">
    <property type="entry name" value="Filamin"/>
</dbReference>
<feature type="domain" description="Calponin-homology (CH)" evidence="6">
    <location>
        <begin position="130"/>
        <end position="233"/>
    </location>
</feature>
<dbReference type="CDD" id="cd21184">
    <property type="entry name" value="CH_FLN-like_rpt2"/>
    <property type="match status" value="1"/>
</dbReference>
<feature type="repeat" description="Filamin" evidence="4">
    <location>
        <begin position="907"/>
        <end position="983"/>
    </location>
</feature>
<dbReference type="InterPro" id="IPR014756">
    <property type="entry name" value="Ig_E-set"/>
</dbReference>
<dbReference type="PROSITE" id="PS50021">
    <property type="entry name" value="CH"/>
    <property type="match status" value="2"/>
</dbReference>
<dbReference type="InterPro" id="IPR001715">
    <property type="entry name" value="CH_dom"/>
</dbReference>
<dbReference type="PROSITE" id="PS50194">
    <property type="entry name" value="FILAMIN_REPEAT"/>
    <property type="match status" value="12"/>
</dbReference>
<feature type="compositionally biased region" description="Polar residues" evidence="5">
    <location>
        <begin position="1532"/>
        <end position="1544"/>
    </location>
</feature>
<feature type="compositionally biased region" description="Acidic residues" evidence="5">
    <location>
        <begin position="1485"/>
        <end position="1495"/>
    </location>
</feature>
<evidence type="ECO:0000256" key="2">
    <source>
        <dbReference type="ARBA" id="ARBA00022737"/>
    </source>
</evidence>
<comment type="similarity">
    <text evidence="1">Belongs to the filamin family.</text>
</comment>
<feature type="repeat" description="Filamin" evidence="4">
    <location>
        <begin position="582"/>
        <end position="615"/>
    </location>
</feature>
<dbReference type="Gene3D" id="2.60.40.10">
    <property type="entry name" value="Immunoglobulins"/>
    <property type="match status" value="12"/>
</dbReference>
<dbReference type="InterPro" id="IPR001298">
    <property type="entry name" value="Filamin/ABP280_rpt"/>
</dbReference>
<proteinExistence type="evidence at transcript level"/>
<evidence type="ECO:0000256" key="1">
    <source>
        <dbReference type="ARBA" id="ARBA00009238"/>
    </source>
</evidence>
<dbReference type="PANTHER" id="PTHR38537:SF8">
    <property type="entry name" value="FILAMIN-A"/>
    <property type="match status" value="1"/>
</dbReference>
<feature type="region of interest" description="Disordered" evidence="5">
    <location>
        <begin position="1466"/>
        <end position="1499"/>
    </location>
</feature>
<dbReference type="SUPFAM" id="SSF81296">
    <property type="entry name" value="E set domains"/>
    <property type="match status" value="11"/>
</dbReference>
<dbReference type="SMART" id="SM00033">
    <property type="entry name" value="CH"/>
    <property type="match status" value="3"/>
</dbReference>
<dbReference type="InterPro" id="IPR013783">
    <property type="entry name" value="Ig-like_fold"/>
</dbReference>
<dbReference type="InterPro" id="IPR001589">
    <property type="entry name" value="Actinin_actin-bd_CS"/>
</dbReference>
<feature type="compositionally biased region" description="Polar residues" evidence="5">
    <location>
        <begin position="1556"/>
        <end position="1572"/>
    </location>
</feature>
<dbReference type="Gene3D" id="1.10.418.10">
    <property type="entry name" value="Calponin-like domain"/>
    <property type="match status" value="3"/>
</dbReference>
<dbReference type="GO" id="GO:0030036">
    <property type="term" value="P:actin cytoskeleton organization"/>
    <property type="evidence" value="ECO:0007669"/>
    <property type="project" value="InterPro"/>
</dbReference>
<accession>A0A9F1U425</accession>
<feature type="domain" description="Calponin-homology (CH)" evidence="6">
    <location>
        <begin position="14"/>
        <end position="122"/>
    </location>
</feature>
<evidence type="ECO:0000256" key="4">
    <source>
        <dbReference type="PROSITE-ProRule" id="PRU00087"/>
    </source>
</evidence>
<dbReference type="Pfam" id="PF00307">
    <property type="entry name" value="CH"/>
    <property type="match status" value="3"/>
</dbReference>
<evidence type="ECO:0000313" key="7">
    <source>
        <dbReference type="EMBL" id="WAW84879.1"/>
    </source>
</evidence>
<feature type="region of interest" description="Disordered" evidence="5">
    <location>
        <begin position="1529"/>
        <end position="1584"/>
    </location>
</feature>
<name>A0A9F1U425_HALDU</name>
<organism evidence="7">
    <name type="scientific">Halisarca dujardinii</name>
    <name type="common">Dujardin's slime sponge</name>
    <dbReference type="NCBI Taxonomy" id="2583056"/>
    <lineage>
        <taxon>Eukaryota</taxon>
        <taxon>Metazoa</taxon>
        <taxon>Porifera</taxon>
        <taxon>Demospongiae</taxon>
        <taxon>Verongimorpha</taxon>
        <taxon>Chondrillida</taxon>
        <taxon>Halisarcidae</taxon>
        <taxon>Halisarca</taxon>
    </lineage>
</organism>
<dbReference type="PROSITE" id="PS00019">
    <property type="entry name" value="ACTININ_1"/>
    <property type="match status" value="1"/>
</dbReference>
<protein>
    <submittedName>
        <fullName evidence="7">Filamin-like 9</fullName>
    </submittedName>
</protein>
<dbReference type="GO" id="GO:0051015">
    <property type="term" value="F:actin filament binding"/>
    <property type="evidence" value="ECO:0007669"/>
    <property type="project" value="InterPro"/>
</dbReference>
<feature type="repeat" description="Filamin" evidence="4">
    <location>
        <begin position="435"/>
        <end position="522"/>
    </location>
</feature>
<reference evidence="7" key="1">
    <citation type="submission" date="2022-05" db="EMBL/GenBank/DDBJ databases">
        <authorList>
            <person name="Mikhailov K."/>
            <person name="Kravchuk O."/>
            <person name="Lyupina Y."/>
            <person name="Adameyko K."/>
        </authorList>
    </citation>
    <scope>NUCLEOTIDE SEQUENCE</scope>
</reference>
<evidence type="ECO:0000256" key="3">
    <source>
        <dbReference type="ARBA" id="ARBA00023203"/>
    </source>
</evidence>
<feature type="repeat" description="Filamin" evidence="4">
    <location>
        <begin position="1267"/>
        <end position="1363"/>
    </location>
</feature>
<feature type="repeat" description="Filamin" evidence="4">
    <location>
        <begin position="817"/>
        <end position="892"/>
    </location>
</feature>
<evidence type="ECO:0000256" key="5">
    <source>
        <dbReference type="SAM" id="MobiDB-lite"/>
    </source>
</evidence>
<dbReference type="Pfam" id="PF00630">
    <property type="entry name" value="Filamin"/>
    <property type="match status" value="7"/>
</dbReference>
<feature type="repeat" description="Filamin" evidence="4">
    <location>
        <begin position="1074"/>
        <end position="1167"/>
    </location>
</feature>
<sequence length="1584" mass="173480">MNREMKKVDSRWKKIQQRTFTNWINDRLRGHLTKPDSPVMNLMTDFKDGIRLIDLMEKLSKTKLSTNKTPKLKAHCLENLNAALKHIKKEGITLVNIDSEDIHNGNEKLLLGLVWTLIRHYQIRSTGKGMSTKKAMLMRVGAVIPEYNLQNLTTNWNDGRALCGLVNSIKPGLCPNHRELDPENGLENCRLGMELAEENFNIPRILDPEDMNSKQIDDLSMMTFLSYLLSCCNQGLLEWLQRQLPEFEITNLASDWNDGIKLAALIDKLFNVFPDRKDLDPERAESNWDRLLPVIASATEVKCPLTAKQMSDPDIDELSMSAFLAKLRYARMIFTPESFSFKPPTATACIGKELRLQVQVMGPVDDQLTQDISVSGQYADGTDTTVKYAGIEDRSLTYGVAADQLGKLSISLKYKGENIPRSPFTVNVESLFAIEGLVELLNATPRVGCPVMFKIKAKETPAPDTNINIVAKGPSQKLKTDISFLKENIFLCTLTPDEEGEYDVSIDANGHQIDGSPFCFNVKHLFELHIEEDSCYYVGIPFSITATALGAVPEGTDLVIAGVGQNGESIQGLCETMEKSRTFKLSLKPNHSGSFQVSVKFKDTHILGSPFNLSVMDVYKIDSFLSPQPFTLGNSVQVKIVPLGTPSVEGEISIVGKGPTSSVPGTVTPDDPGFVCSFEPSETGPAEISVKFLNFHVKGSPLVLAVEDLFEFQTPPKDETVTIGSSVEVVLKAKGNVKDGEDPYVVATDQSRSPQMGVVQKNEDDTYVCSFTPPWIGIWEIEVKQRESVLKGTPITVSVTHLLEVADIPPSDISYSVGAPVKYLLKPLGTLPPDAEVQILGMGPKWEVQGTAIRNPDSSFQCSISPSEIGPLKVATKYMDVHVRGSPFSLGVTDLFYVGKVPPKFLAKVDEPFNFSVKSLAPPGENTFTVISKGPSTESAGEIVPQENDSFFVVITPREQGTHTIHVVMDGQDIKGSPLNVDVVDASQCVFDKLPPSDVHIGGEIEFTVNTAKAGTGDLTVEGEVEEGEGLVSLVVQETDKGNYSVKVTGEAVGFSLIRILFSGDPIPGTPIKMGVVDAEKCSVIDLPSNLKVGEPVRFALNARGSGPGNPSVVFVGPDKSYEPQITSNGDGTFWVETHDLIEIGYYRMDIKFGERLIPGSPFNLSIEPAPTADQCHVTGNGLNKAVAGRPAKFKVLATESGLVEREKLKVKVVGVSGGKKGKVKILDNKDKTYSAVYLCTHTGGYLIHVDFYDQPAPGSPFRINIVEGANATHVRAYGPALEPRKVLMSHTPQEFHVNANKAGNGDLVVVIRGHKEDPKIYITDEGDNIFSVKFEVLGSGKYFANVWWGNAHIPGSPFPLRIAPRPNPTMVKVHGPGIQRLVNMQNAAHFTIETKEAGVGTLSVRVNGVKDAFTVEARPMSEVHPRTLLARYNPTCPGNYNIAIRWHGTHIPGSPFSVRVYDPDEVESEDTQSILEDDSRALLDDDQYVDEDPNYDSSGFQLSEDQIRLYQAQLKQKAATHNPLVAFSTPAPKTNPSTPSQGGQPVANGVPFKSDQITPIRKTTPTAFQESTTKKKKWFGRSK</sequence>
<keyword evidence="2" id="KW-0677">Repeat</keyword>
<keyword evidence="3" id="KW-0009">Actin-binding</keyword>
<dbReference type="EMBL" id="ON500539">
    <property type="protein sequence ID" value="WAW84879.1"/>
    <property type="molecule type" value="mRNA"/>
</dbReference>
<dbReference type="InterPro" id="IPR017868">
    <property type="entry name" value="Filamin/ABP280_repeat-like"/>
</dbReference>
<feature type="repeat" description="Filamin" evidence="4">
    <location>
        <begin position="625"/>
        <end position="706"/>
    </location>
</feature>
<feature type="repeat" description="Filamin" evidence="4">
    <location>
        <begin position="1364"/>
        <end position="1461"/>
    </location>
</feature>